<dbReference type="Pfam" id="PF06772">
    <property type="entry name" value="LtrA"/>
    <property type="match status" value="1"/>
</dbReference>
<dbReference type="PANTHER" id="PTHR36840:SF1">
    <property type="entry name" value="BLL5714 PROTEIN"/>
    <property type="match status" value="1"/>
</dbReference>
<feature type="compositionally biased region" description="Basic and acidic residues" evidence="1">
    <location>
        <begin position="1"/>
        <end position="10"/>
    </location>
</feature>
<reference evidence="4" key="1">
    <citation type="submission" date="2016-06" db="EMBL/GenBank/DDBJ databases">
        <authorList>
            <person name="Varghese N."/>
        </authorList>
    </citation>
    <scope>NUCLEOTIDE SEQUENCE [LARGE SCALE GENOMIC DNA]</scope>
    <source>
        <strain evidence="4">DSM 45344</strain>
    </source>
</reference>
<feature type="transmembrane region" description="Helical" evidence="2">
    <location>
        <begin position="397"/>
        <end position="414"/>
    </location>
</feature>
<dbReference type="Proteomes" id="UP000199393">
    <property type="component" value="Chromosome I"/>
</dbReference>
<feature type="transmembrane region" description="Helical" evidence="2">
    <location>
        <begin position="158"/>
        <end position="177"/>
    </location>
</feature>
<feature type="transmembrane region" description="Helical" evidence="2">
    <location>
        <begin position="252"/>
        <end position="279"/>
    </location>
</feature>
<gene>
    <name evidence="3" type="ORF">GA0070620_2381</name>
</gene>
<evidence type="ECO:0000256" key="1">
    <source>
        <dbReference type="SAM" id="MobiDB-lite"/>
    </source>
</evidence>
<feature type="transmembrane region" description="Helical" evidence="2">
    <location>
        <begin position="189"/>
        <end position="208"/>
    </location>
</feature>
<feature type="transmembrane region" description="Helical" evidence="2">
    <location>
        <begin position="38"/>
        <end position="57"/>
    </location>
</feature>
<dbReference type="AlphaFoldDB" id="A0A1C3N2T0"/>
<accession>A0A1C3N2T0</accession>
<dbReference type="STRING" id="307121.GA0070620_2381"/>
<evidence type="ECO:0000256" key="2">
    <source>
        <dbReference type="SAM" id="Phobius"/>
    </source>
</evidence>
<feature type="transmembrane region" description="Helical" evidence="2">
    <location>
        <begin position="228"/>
        <end position="246"/>
    </location>
</feature>
<dbReference type="InterPro" id="IPR010640">
    <property type="entry name" value="Low_temperature_requirement_A"/>
</dbReference>
<keyword evidence="2" id="KW-0472">Membrane</keyword>
<evidence type="ECO:0000313" key="4">
    <source>
        <dbReference type="Proteomes" id="UP000199393"/>
    </source>
</evidence>
<dbReference type="OrthoDB" id="7698234at2"/>
<keyword evidence="2" id="KW-0812">Transmembrane</keyword>
<dbReference type="PATRIC" id="fig|307121.4.peg.2442"/>
<keyword evidence="4" id="KW-1185">Reference proteome</keyword>
<evidence type="ECO:0000313" key="3">
    <source>
        <dbReference type="EMBL" id="SBV26884.1"/>
    </source>
</evidence>
<keyword evidence="2" id="KW-1133">Transmembrane helix</keyword>
<proteinExistence type="predicted"/>
<feature type="transmembrane region" description="Helical" evidence="2">
    <location>
        <begin position="300"/>
        <end position="320"/>
    </location>
</feature>
<feature type="transmembrane region" description="Helical" evidence="2">
    <location>
        <begin position="97"/>
        <end position="118"/>
    </location>
</feature>
<dbReference type="PANTHER" id="PTHR36840">
    <property type="entry name" value="BLL5714 PROTEIN"/>
    <property type="match status" value="1"/>
</dbReference>
<feature type="transmembrane region" description="Helical" evidence="2">
    <location>
        <begin position="124"/>
        <end position="146"/>
    </location>
</feature>
<name>A0A1C3N2T0_9ACTN</name>
<feature type="transmembrane region" description="Helical" evidence="2">
    <location>
        <begin position="340"/>
        <end position="359"/>
    </location>
</feature>
<organism evidence="3 4">
    <name type="scientific">Micromonospora krabiensis</name>
    <dbReference type="NCBI Taxonomy" id="307121"/>
    <lineage>
        <taxon>Bacteria</taxon>
        <taxon>Bacillati</taxon>
        <taxon>Actinomycetota</taxon>
        <taxon>Actinomycetes</taxon>
        <taxon>Micromonosporales</taxon>
        <taxon>Micromonosporaceae</taxon>
        <taxon>Micromonospora</taxon>
    </lineage>
</organism>
<dbReference type="RefSeq" id="WP_091590024.1">
    <property type="nucleotide sequence ID" value="NZ_JBHRWG010000003.1"/>
</dbReference>
<feature type="transmembrane region" description="Helical" evidence="2">
    <location>
        <begin position="63"/>
        <end position="85"/>
    </location>
</feature>
<protein>
    <submittedName>
        <fullName evidence="3">Low temperature requirement protein LtrA</fullName>
    </submittedName>
</protein>
<sequence>MTGRPERRAADASGQPTVRRGRGLRPVTGQTRVTVEEIFFDVVFVFAFIQVTTLMTAEAGALGVLHGLLVLTLMWWSWSLFAWLGNRVRCDFGLSRLVLLAATPVMFTLAVSTREAFADLPGGVYTPLVFVASFVVLRLLYLALRLYATPSLGGRERVALIGPMLVATLLLLLAAALPRSGLGERTVEVGQVLLWTVAVGVDYGVGLAVKLSQRAVFSVRHWTERHGLIVIVALGEVLVAVGIAGSDVPTTAGLLLASVLAVVVAGALGWIYFDLSALVGEYALRDADPARRVTLARDAYSYLHLPLIVGVILLAVGLKHTPSLVVASQSYREGDPLDQVGRYAMYGGVALYLVAHAAFQLRLSRLVVAVVWPRLLAATALLAMLPLTGRIAALRSLVWLAVICVVTAMVEFMVSRRQRRGLRQALAEEIEGGRPDGPGPLGAPH</sequence>
<dbReference type="EMBL" id="LT598496">
    <property type="protein sequence ID" value="SBV26884.1"/>
    <property type="molecule type" value="Genomic_DNA"/>
</dbReference>
<feature type="transmembrane region" description="Helical" evidence="2">
    <location>
        <begin position="366"/>
        <end position="385"/>
    </location>
</feature>
<feature type="region of interest" description="Disordered" evidence="1">
    <location>
        <begin position="1"/>
        <end position="23"/>
    </location>
</feature>